<dbReference type="Proteomes" id="UP000606776">
    <property type="component" value="Unassembled WGS sequence"/>
</dbReference>
<keyword evidence="3" id="KW-1185">Reference proteome</keyword>
<evidence type="ECO:0000313" key="2">
    <source>
        <dbReference type="EMBL" id="MBE9238325.1"/>
    </source>
</evidence>
<evidence type="ECO:0000259" key="1">
    <source>
        <dbReference type="Pfam" id="PF15643"/>
    </source>
</evidence>
<feature type="domain" description="Tox-PL-2" evidence="1">
    <location>
        <begin position="9"/>
        <end position="105"/>
    </location>
</feature>
<dbReference type="RefSeq" id="WP_193943853.1">
    <property type="nucleotide sequence ID" value="NZ_JADEWB010000160.1"/>
</dbReference>
<reference evidence="2 3" key="1">
    <citation type="submission" date="2020-10" db="EMBL/GenBank/DDBJ databases">
        <authorList>
            <person name="Castelo-Branco R."/>
            <person name="Eusebio N."/>
            <person name="Adriana R."/>
            <person name="Vieira A."/>
            <person name="Brugerolle De Fraissinette N."/>
            <person name="Rezende De Castro R."/>
            <person name="Schneider M.P."/>
            <person name="Vasconcelos V."/>
            <person name="Leao P.N."/>
        </authorList>
    </citation>
    <scope>NUCLEOTIDE SEQUENCE [LARGE SCALE GENOMIC DNA]</scope>
    <source>
        <strain evidence="2 3">LEGE 00250</strain>
    </source>
</reference>
<accession>A0ABR9VJD2</accession>
<dbReference type="EMBL" id="JADEWB010000160">
    <property type="protein sequence ID" value="MBE9238325.1"/>
    <property type="molecule type" value="Genomic_DNA"/>
</dbReference>
<dbReference type="InterPro" id="IPR028910">
    <property type="entry name" value="Tox-PL-2_dom"/>
</dbReference>
<protein>
    <recommendedName>
        <fullName evidence="1">Tox-PL-2 domain-containing protein</fullName>
    </recommendedName>
</protein>
<dbReference type="Pfam" id="PF15643">
    <property type="entry name" value="Tox-PL-2"/>
    <property type="match status" value="1"/>
</dbReference>
<comment type="caution">
    <text evidence="2">The sequence shown here is derived from an EMBL/GenBank/DDBJ whole genome shotgun (WGS) entry which is preliminary data.</text>
</comment>
<name>A0ABR9VJD2_9CYAN</name>
<proteinExistence type="predicted"/>
<organism evidence="2 3">
    <name type="scientific">Sphaerospermopsis aphanizomenoides LEGE 00250</name>
    <dbReference type="NCBI Taxonomy" id="2777972"/>
    <lineage>
        <taxon>Bacteria</taxon>
        <taxon>Bacillati</taxon>
        <taxon>Cyanobacteriota</taxon>
        <taxon>Cyanophyceae</taxon>
        <taxon>Nostocales</taxon>
        <taxon>Aphanizomenonaceae</taxon>
        <taxon>Sphaerospermopsis</taxon>
        <taxon>Sphaerospermopsis aphanizomenoides</taxon>
    </lineage>
</organism>
<sequence>MSQLSDEDIFREIGKIIQNFDLYQCDDCARAIYQWLQKNNIQAKILKLKTKNRTDEYILSNRLEKQDITNSITQNGTHYGVEVLGKVFDNLSVEGMTKEDWVNDFDCLSREFIITEIDLL</sequence>
<evidence type="ECO:0000313" key="3">
    <source>
        <dbReference type="Proteomes" id="UP000606776"/>
    </source>
</evidence>
<gene>
    <name evidence="2" type="ORF">IQ227_20445</name>
</gene>